<dbReference type="GeneID" id="37010799"/>
<dbReference type="Proteomes" id="UP000245942">
    <property type="component" value="Unassembled WGS sequence"/>
</dbReference>
<dbReference type="EMBL" id="KZ819322">
    <property type="protein sequence ID" value="PWN23111.1"/>
    <property type="molecule type" value="Genomic_DNA"/>
</dbReference>
<keyword evidence="2" id="KW-1185">Reference proteome</keyword>
<protein>
    <submittedName>
        <fullName evidence="1">Uncharacterized protein</fullName>
    </submittedName>
</protein>
<organism evidence="1 2">
    <name type="scientific">Pseudomicrostroma glucosiphilum</name>
    <dbReference type="NCBI Taxonomy" id="1684307"/>
    <lineage>
        <taxon>Eukaryota</taxon>
        <taxon>Fungi</taxon>
        <taxon>Dikarya</taxon>
        <taxon>Basidiomycota</taxon>
        <taxon>Ustilaginomycotina</taxon>
        <taxon>Exobasidiomycetes</taxon>
        <taxon>Microstromatales</taxon>
        <taxon>Microstromatales incertae sedis</taxon>
        <taxon>Pseudomicrostroma</taxon>
    </lineage>
</organism>
<evidence type="ECO:0000313" key="1">
    <source>
        <dbReference type="EMBL" id="PWN23111.1"/>
    </source>
</evidence>
<name>A0A316UFC0_9BASI</name>
<reference evidence="1 2" key="1">
    <citation type="journal article" date="2018" name="Mol. Biol. Evol.">
        <title>Broad Genomic Sampling Reveals a Smut Pathogenic Ancestry of the Fungal Clade Ustilaginomycotina.</title>
        <authorList>
            <person name="Kijpornyongpan T."/>
            <person name="Mondo S.J."/>
            <person name="Barry K."/>
            <person name="Sandor L."/>
            <person name="Lee J."/>
            <person name="Lipzen A."/>
            <person name="Pangilinan J."/>
            <person name="LaButti K."/>
            <person name="Hainaut M."/>
            <person name="Henrissat B."/>
            <person name="Grigoriev I.V."/>
            <person name="Spatafora J.W."/>
            <person name="Aime M.C."/>
        </authorList>
    </citation>
    <scope>NUCLEOTIDE SEQUENCE [LARGE SCALE GENOMIC DNA]</scope>
    <source>
        <strain evidence="1 2">MCA 4718</strain>
    </source>
</reference>
<proteinExistence type="predicted"/>
<accession>A0A316UFC0</accession>
<sequence length="212" mass="22999">MLLTFPLDLTMIQELQQGVSHGLELVGTQRTDLDRLITGLLYRGTPLGSDCGEGVTASQTTLGCLIGLRGYLISSLSLTQALEDAQAPLLRAIRQFLEVPGLQSILCILKNCLNEDILGGKGALEQTNARVYAVKVRRSCVEFCRPTTNTQAPRLRWAGRSRPSLGRCSQYLQGELGGGDQSRTGSCGSVGPAPRSFQVMPLSMIPFPHLRR</sequence>
<evidence type="ECO:0000313" key="2">
    <source>
        <dbReference type="Proteomes" id="UP000245942"/>
    </source>
</evidence>
<dbReference type="RefSeq" id="XP_025350271.1">
    <property type="nucleotide sequence ID" value="XM_025489065.1"/>
</dbReference>
<dbReference type="AlphaFoldDB" id="A0A316UFC0"/>
<gene>
    <name evidence="1" type="ORF">BCV69DRAFT_108313</name>
</gene>